<dbReference type="Gene3D" id="1.10.390.10">
    <property type="entry name" value="Neutral Protease Domain 2"/>
    <property type="match status" value="1"/>
</dbReference>
<keyword evidence="3 9" id="KW-0031">Aminopeptidase</keyword>
<dbReference type="SUPFAM" id="SSF63737">
    <property type="entry name" value="Leukotriene A4 hydrolase N-terminal domain"/>
    <property type="match status" value="1"/>
</dbReference>
<dbReference type="InterPro" id="IPR014782">
    <property type="entry name" value="Peptidase_M1_dom"/>
</dbReference>
<dbReference type="CDD" id="cd09601">
    <property type="entry name" value="M1_APN-Q_like"/>
    <property type="match status" value="1"/>
</dbReference>
<keyword evidence="7 9" id="KW-0862">Zinc</keyword>
<keyword evidence="15" id="KW-1185">Reference proteome</keyword>
<feature type="domain" description="Aminopeptidase N-like N-terminal" evidence="13">
    <location>
        <begin position="35"/>
        <end position="209"/>
    </location>
</feature>
<dbReference type="InterPro" id="IPR042097">
    <property type="entry name" value="Aminopeptidase_N-like_N_sf"/>
</dbReference>
<feature type="domain" description="Peptidase M1 membrane alanine aminopeptidase" evidence="11">
    <location>
        <begin position="246"/>
        <end position="455"/>
    </location>
</feature>
<keyword evidence="5 9" id="KW-0479">Metal-binding</keyword>
<evidence type="ECO:0000313" key="14">
    <source>
        <dbReference type="EMBL" id="GAA0372136.1"/>
    </source>
</evidence>
<evidence type="ECO:0000256" key="10">
    <source>
        <dbReference type="SAM" id="SignalP"/>
    </source>
</evidence>
<comment type="cofactor">
    <cofactor evidence="9">
        <name>Zn(2+)</name>
        <dbReference type="ChEBI" id="CHEBI:29105"/>
    </cofactor>
    <text evidence="9">Binds 1 zinc ion per subunit.</text>
</comment>
<feature type="chain" id="PRO_5047080505" description="Aminopeptidase" evidence="10">
    <location>
        <begin position="24"/>
        <end position="859"/>
    </location>
</feature>
<evidence type="ECO:0000313" key="15">
    <source>
        <dbReference type="Proteomes" id="UP001501757"/>
    </source>
</evidence>
<protein>
    <recommendedName>
        <fullName evidence="9">Aminopeptidase</fullName>
        <ecNumber evidence="9">3.4.11.-</ecNumber>
    </recommendedName>
</protein>
<dbReference type="Pfam" id="PF17900">
    <property type="entry name" value="Peptidase_M1_N"/>
    <property type="match status" value="1"/>
</dbReference>
<comment type="similarity">
    <text evidence="2 9">Belongs to the peptidase M1 family.</text>
</comment>
<dbReference type="Gene3D" id="2.60.40.1910">
    <property type="match status" value="1"/>
</dbReference>
<dbReference type="InterPro" id="IPR024571">
    <property type="entry name" value="ERAP1-like_C_dom"/>
</dbReference>
<evidence type="ECO:0000256" key="2">
    <source>
        <dbReference type="ARBA" id="ARBA00010136"/>
    </source>
</evidence>
<dbReference type="EC" id="3.4.11.-" evidence="9"/>
<dbReference type="Pfam" id="PF11838">
    <property type="entry name" value="ERAP1_C"/>
    <property type="match status" value="1"/>
</dbReference>
<evidence type="ECO:0000256" key="4">
    <source>
        <dbReference type="ARBA" id="ARBA00022670"/>
    </source>
</evidence>
<sequence length="859" mass="97366">MADKIARGFCGWLLALTSFCLQATPDYQLPDNIQPNFQQISLKVDPDQADFSGDTFIDLTIKQATDKVGFYQIDLTLDKVELIRDGKSIPLTVSGGDYDIFWGQSATVLEPGDYQLHIQYKGKVNTSSDGMYLARFEERNYLFTQFEDMEARRAFPSFDQPNYKIPFQLKIQAPEKHVVLSNTPVLSREVKDGWQTVEFKRTKPLPTYLVAYAIGELDSAEISGLSVPGRIYTPKGKAEQTRFIIKHMPQILKSLEDYFGMPYPYEKLDFIAVPNFTHGAMENAGLITFRSSLLLLEDEPGLAERSGPLDTVTHELAHQWYGNLVTMSWWDDLWLNEAFASWMASKVMMKLYPELNFHTRIVQEGAFEADASPTTKPVKKIVRSSADVMDGLGLNYSKGESILNMIESLTGEAPFQKAVQAYMQKHKWGNTTADDLWAVLGDVADFDVPAMMKTYLEQPGYPLVSFAADGTVSQSRYHLAGADVAEQSWIVPLSVSFKKNGKLQRRMLYLDKPSSNVVELAEADWVYPNDNAMGYFRWQMSAQQMRALLKDIDALNGREKKELLYNSGALLQAGKADFEQHLSVLNTLAADKEPMVARAVVASLNDFTYLVDKTNEDDFASFLQTKLLPWYQQLGMSQRPDDSEDVIKLRQAVFSLLSLYGHVPEVDSKAQALAASYLHEPVSVPRNLASYALRNAAKYGNAEWYEKFNQAYLKHTDANIRGTIMAGMYFPQDSNLTKVLNFSFDEQMSPANVIYNLVVASRAQEQQDLLYQWLDKHFEQLVERMPSYHIGRMPEFVSSSCNAHNIQLAKAFYTPRMDKFDGMARSFEVAMNDASQCVAMKQRFQSSFTQLLKQVNQKR</sequence>
<dbReference type="RefSeq" id="WP_343847263.1">
    <property type="nucleotide sequence ID" value="NZ_BAAAEI010000028.1"/>
</dbReference>
<dbReference type="InterPro" id="IPR034016">
    <property type="entry name" value="M1_APN-typ"/>
</dbReference>
<evidence type="ECO:0000256" key="6">
    <source>
        <dbReference type="ARBA" id="ARBA00022801"/>
    </source>
</evidence>
<evidence type="ECO:0000259" key="12">
    <source>
        <dbReference type="Pfam" id="PF11838"/>
    </source>
</evidence>
<name>A0ABN0XTT8_9ALTE</name>
<dbReference type="EMBL" id="BAAAEI010000028">
    <property type="protein sequence ID" value="GAA0372136.1"/>
    <property type="molecule type" value="Genomic_DNA"/>
</dbReference>
<dbReference type="InterPro" id="IPR045357">
    <property type="entry name" value="Aminopeptidase_N-like_N"/>
</dbReference>
<reference evidence="14 15" key="1">
    <citation type="journal article" date="2019" name="Int. J. Syst. Evol. Microbiol.">
        <title>The Global Catalogue of Microorganisms (GCM) 10K type strain sequencing project: providing services to taxonomists for standard genome sequencing and annotation.</title>
        <authorList>
            <consortium name="The Broad Institute Genomics Platform"/>
            <consortium name="The Broad Institute Genome Sequencing Center for Infectious Disease"/>
            <person name="Wu L."/>
            <person name="Ma J."/>
        </authorList>
    </citation>
    <scope>NUCLEOTIDE SEQUENCE [LARGE SCALE GENOMIC DNA]</scope>
    <source>
        <strain evidence="14 15">JCM 13378</strain>
    </source>
</reference>
<dbReference type="InterPro" id="IPR027268">
    <property type="entry name" value="Peptidase_M4/M1_CTD_sf"/>
</dbReference>
<evidence type="ECO:0000256" key="9">
    <source>
        <dbReference type="RuleBase" id="RU364040"/>
    </source>
</evidence>
<comment type="catalytic activity">
    <reaction evidence="1">
        <text>Release of an N-terminal amino acid, Xaa-|-Yaa- from a peptide, amide or arylamide. Xaa is preferably Ala, but may be most amino acids including Pro (slow action). When a terminal hydrophobic residue is followed by a prolyl residue, the two may be released as an intact Xaa-Pro dipeptide.</text>
        <dbReference type="EC" id="3.4.11.2"/>
    </reaction>
</comment>
<keyword evidence="6 9" id="KW-0378">Hydrolase</keyword>
<accession>A0ABN0XTT8</accession>
<evidence type="ECO:0000256" key="5">
    <source>
        <dbReference type="ARBA" id="ARBA00022723"/>
    </source>
</evidence>
<feature type="signal peptide" evidence="10">
    <location>
        <begin position="1"/>
        <end position="23"/>
    </location>
</feature>
<evidence type="ECO:0000256" key="1">
    <source>
        <dbReference type="ARBA" id="ARBA00000098"/>
    </source>
</evidence>
<dbReference type="Proteomes" id="UP001501757">
    <property type="component" value="Unassembled WGS sequence"/>
</dbReference>
<organism evidence="14 15">
    <name type="scientific">Bowmanella denitrificans</name>
    <dbReference type="NCBI Taxonomy" id="366582"/>
    <lineage>
        <taxon>Bacteria</taxon>
        <taxon>Pseudomonadati</taxon>
        <taxon>Pseudomonadota</taxon>
        <taxon>Gammaproteobacteria</taxon>
        <taxon>Alteromonadales</taxon>
        <taxon>Alteromonadaceae</taxon>
        <taxon>Bowmanella</taxon>
    </lineage>
</organism>
<proteinExistence type="inferred from homology"/>
<comment type="caution">
    <text evidence="14">The sequence shown here is derived from an EMBL/GenBank/DDBJ whole genome shotgun (WGS) entry which is preliminary data.</text>
</comment>
<feature type="domain" description="ERAP1-like C-terminal" evidence="12">
    <location>
        <begin position="525"/>
        <end position="831"/>
    </location>
</feature>
<evidence type="ECO:0000256" key="7">
    <source>
        <dbReference type="ARBA" id="ARBA00022833"/>
    </source>
</evidence>
<evidence type="ECO:0000256" key="3">
    <source>
        <dbReference type="ARBA" id="ARBA00022438"/>
    </source>
</evidence>
<dbReference type="Gene3D" id="1.25.50.20">
    <property type="match status" value="1"/>
</dbReference>
<dbReference type="Gene3D" id="2.60.40.1730">
    <property type="entry name" value="tricorn interacting facor f3 domain"/>
    <property type="match status" value="1"/>
</dbReference>
<evidence type="ECO:0000259" key="13">
    <source>
        <dbReference type="Pfam" id="PF17900"/>
    </source>
</evidence>
<dbReference type="InterPro" id="IPR050344">
    <property type="entry name" value="Peptidase_M1_aminopeptidases"/>
</dbReference>
<dbReference type="PANTHER" id="PTHR11533:SF174">
    <property type="entry name" value="PUROMYCIN-SENSITIVE AMINOPEPTIDASE-RELATED"/>
    <property type="match status" value="1"/>
</dbReference>
<gene>
    <name evidence="14" type="ORF">GCM10009092_40500</name>
</gene>
<evidence type="ECO:0000256" key="8">
    <source>
        <dbReference type="ARBA" id="ARBA00023049"/>
    </source>
</evidence>
<dbReference type="Pfam" id="PF01433">
    <property type="entry name" value="Peptidase_M1"/>
    <property type="match status" value="1"/>
</dbReference>
<dbReference type="PRINTS" id="PR00756">
    <property type="entry name" value="ALADIPTASE"/>
</dbReference>
<dbReference type="InterPro" id="IPR001930">
    <property type="entry name" value="Peptidase_M1"/>
</dbReference>
<keyword evidence="4 9" id="KW-0645">Protease</keyword>
<keyword evidence="8 9" id="KW-0482">Metalloprotease</keyword>
<keyword evidence="10" id="KW-0732">Signal</keyword>
<dbReference type="SUPFAM" id="SSF55486">
    <property type="entry name" value="Metalloproteases ('zincins'), catalytic domain"/>
    <property type="match status" value="1"/>
</dbReference>
<dbReference type="PANTHER" id="PTHR11533">
    <property type="entry name" value="PROTEASE M1 ZINC METALLOPROTEASE"/>
    <property type="match status" value="1"/>
</dbReference>
<evidence type="ECO:0000259" key="11">
    <source>
        <dbReference type="Pfam" id="PF01433"/>
    </source>
</evidence>